<dbReference type="RefSeq" id="XP_021110396.1">
    <property type="nucleotide sequence ID" value="XM_021254737.1"/>
</dbReference>
<feature type="compositionally biased region" description="Pro residues" evidence="1">
    <location>
        <begin position="20"/>
        <end position="57"/>
    </location>
</feature>
<organism evidence="2 3">
    <name type="scientific">Heterocephalus glaber</name>
    <name type="common">Naked mole rat</name>
    <dbReference type="NCBI Taxonomy" id="10181"/>
    <lineage>
        <taxon>Eukaryota</taxon>
        <taxon>Metazoa</taxon>
        <taxon>Chordata</taxon>
        <taxon>Craniata</taxon>
        <taxon>Vertebrata</taxon>
        <taxon>Euteleostomi</taxon>
        <taxon>Mammalia</taxon>
        <taxon>Eutheria</taxon>
        <taxon>Euarchontoglires</taxon>
        <taxon>Glires</taxon>
        <taxon>Rodentia</taxon>
        <taxon>Hystricomorpha</taxon>
        <taxon>Bathyergidae</taxon>
        <taxon>Heterocephalus</taxon>
    </lineage>
</organism>
<dbReference type="GeneID" id="106009284"/>
<evidence type="ECO:0000313" key="7">
    <source>
        <dbReference type="RefSeq" id="XP_021110404.1"/>
    </source>
</evidence>
<dbReference type="RefSeq" id="XP_021110408.1">
    <property type="nucleotide sequence ID" value="XM_021254749.1"/>
</dbReference>
<dbReference type="RefSeq" id="XP_021110376.1">
    <property type="nucleotide sequence ID" value="XM_021254717.1"/>
</dbReference>
<evidence type="ECO:0000313" key="6">
    <source>
        <dbReference type="RefSeq" id="XP_021110396.1"/>
    </source>
</evidence>
<dbReference type="RefSeq" id="XP_021110385.1">
    <property type="nucleotide sequence ID" value="XM_021254726.1"/>
</dbReference>
<reference evidence="3 4" key="1">
    <citation type="submission" date="2025-04" db="UniProtKB">
        <authorList>
            <consortium name="RefSeq"/>
        </authorList>
    </citation>
    <scope>IDENTIFICATION</scope>
</reference>
<gene>
    <name evidence="3 4 5 6 7 8" type="primary">LOC106009284</name>
</gene>
<keyword evidence="2" id="KW-1185">Reference proteome</keyword>
<dbReference type="RefSeq" id="XP_021110390.1">
    <property type="nucleotide sequence ID" value="XM_021254731.1"/>
</dbReference>
<dbReference type="Proteomes" id="UP000694906">
    <property type="component" value="Unplaced"/>
</dbReference>
<protein>
    <submittedName>
        <fullName evidence="3 4">Basic proline-rich protein-like</fullName>
    </submittedName>
</protein>
<evidence type="ECO:0000313" key="3">
    <source>
        <dbReference type="RefSeq" id="XP_021110376.1"/>
    </source>
</evidence>
<name>A0AAX6SPE3_HETGA</name>
<sequence length="173" mass="17946">MGERLKLPSWVLGGRDSCGPAPPPPQPAQPGPAGSPSPQPAPPLHLFPGARPPPPWQPAARRGSRDSGWPGLGCHHRRSRRRGKLGAGSARVLGTPRGREFARAPQMPPPGRAWEASGSSDPPGARTVQRPLGSVFAQPPLGPGAARPFREAGEEGRVARSALAPREGQGPAA</sequence>
<evidence type="ECO:0000313" key="8">
    <source>
        <dbReference type="RefSeq" id="XP_021110408.1"/>
    </source>
</evidence>
<proteinExistence type="predicted"/>
<dbReference type="AlphaFoldDB" id="A0AAX6SPE3"/>
<feature type="compositionally biased region" description="Basic residues" evidence="1">
    <location>
        <begin position="74"/>
        <end position="84"/>
    </location>
</feature>
<feature type="region of interest" description="Disordered" evidence="1">
    <location>
        <begin position="1"/>
        <end position="173"/>
    </location>
</feature>
<feature type="compositionally biased region" description="Basic and acidic residues" evidence="1">
    <location>
        <begin position="148"/>
        <end position="158"/>
    </location>
</feature>
<evidence type="ECO:0000256" key="1">
    <source>
        <dbReference type="SAM" id="MobiDB-lite"/>
    </source>
</evidence>
<evidence type="ECO:0000313" key="2">
    <source>
        <dbReference type="Proteomes" id="UP000694906"/>
    </source>
</evidence>
<accession>A0AAX6SPE3</accession>
<evidence type="ECO:0000313" key="5">
    <source>
        <dbReference type="RefSeq" id="XP_021110390.1"/>
    </source>
</evidence>
<dbReference type="RefSeq" id="XP_021110404.1">
    <property type="nucleotide sequence ID" value="XM_021254745.1"/>
</dbReference>
<evidence type="ECO:0000313" key="4">
    <source>
        <dbReference type="RefSeq" id="XP_021110385.1"/>
    </source>
</evidence>